<dbReference type="InterPro" id="IPR001296">
    <property type="entry name" value="Glyco_trans_1"/>
</dbReference>
<evidence type="ECO:0000256" key="1">
    <source>
        <dbReference type="ARBA" id="ARBA00022679"/>
    </source>
</evidence>
<dbReference type="AlphaFoldDB" id="A0A2H0NDL2"/>
<dbReference type="EMBL" id="PCWQ01000007">
    <property type="protein sequence ID" value="PIR06989.1"/>
    <property type="molecule type" value="Genomic_DNA"/>
</dbReference>
<evidence type="ECO:0000313" key="5">
    <source>
        <dbReference type="Proteomes" id="UP000230564"/>
    </source>
</evidence>
<dbReference type="CDD" id="cd03794">
    <property type="entry name" value="GT4_WbuB-like"/>
    <property type="match status" value="1"/>
</dbReference>
<comment type="caution">
    <text evidence="4">The sequence shown here is derived from an EMBL/GenBank/DDBJ whole genome shotgun (WGS) entry which is preliminary data.</text>
</comment>
<dbReference type="SUPFAM" id="SSF53756">
    <property type="entry name" value="UDP-Glycosyltransferase/glycogen phosphorylase"/>
    <property type="match status" value="1"/>
</dbReference>
<dbReference type="Proteomes" id="UP000230564">
    <property type="component" value="Unassembled WGS sequence"/>
</dbReference>
<evidence type="ECO:0000259" key="3">
    <source>
        <dbReference type="Pfam" id="PF00534"/>
    </source>
</evidence>
<accession>A0A2H0NDL2</accession>
<proteinExistence type="predicted"/>
<gene>
    <name evidence="4" type="ORF">COV55_01015</name>
</gene>
<keyword evidence="2" id="KW-1133">Transmembrane helix</keyword>
<evidence type="ECO:0000256" key="2">
    <source>
        <dbReference type="SAM" id="Phobius"/>
    </source>
</evidence>
<dbReference type="PANTHER" id="PTHR46401:SF2">
    <property type="entry name" value="GLYCOSYLTRANSFERASE WBBK-RELATED"/>
    <property type="match status" value="1"/>
</dbReference>
<keyword evidence="2" id="KW-0812">Transmembrane</keyword>
<organism evidence="4 5">
    <name type="scientific">Candidatus Komeilibacteria bacterium CG11_big_fil_rev_8_21_14_0_20_36_20</name>
    <dbReference type="NCBI Taxonomy" id="1974477"/>
    <lineage>
        <taxon>Bacteria</taxon>
        <taxon>Candidatus Komeiliibacteriota</taxon>
    </lineage>
</organism>
<dbReference type="PANTHER" id="PTHR46401">
    <property type="entry name" value="GLYCOSYLTRANSFERASE WBBK-RELATED"/>
    <property type="match status" value="1"/>
</dbReference>
<protein>
    <submittedName>
        <fullName evidence="4">Glycosyl transferase family 1</fullName>
    </submittedName>
</protein>
<name>A0A2H0NDL2_9BACT</name>
<dbReference type="GO" id="GO:0009103">
    <property type="term" value="P:lipopolysaccharide biosynthetic process"/>
    <property type="evidence" value="ECO:0007669"/>
    <property type="project" value="TreeGrafter"/>
</dbReference>
<feature type="domain" description="Glycosyl transferase family 1" evidence="3">
    <location>
        <begin position="206"/>
        <end position="375"/>
    </location>
</feature>
<dbReference type="Gene3D" id="3.40.50.2000">
    <property type="entry name" value="Glycogen Phosphorylase B"/>
    <property type="match status" value="2"/>
</dbReference>
<evidence type="ECO:0000313" key="4">
    <source>
        <dbReference type="EMBL" id="PIR06989.1"/>
    </source>
</evidence>
<feature type="transmembrane region" description="Helical" evidence="2">
    <location>
        <begin position="97"/>
        <end position="115"/>
    </location>
</feature>
<keyword evidence="1 4" id="KW-0808">Transferase</keyword>
<sequence length="394" mass="45982">MEKIRSNKSEISSAVKLLYIANSRIPTEKAHGLQILKMCHLFAVRNIDLTLILPKRKNPSFSKENIFDYYKIEENFKIRKLWTIDPRFLLKFPAGTYIKFQSLFFIVRLFFYFIFLKNKKDKIFYTRDEYLLPVLQLFSSKVYWECHDLPQHHKYYLKYWKKCAGIITISNGLKSELINLGLSRDKIIVAPDGVDLELFSGDQKSKEEIRSLLKFPLDKKVILYSGHLYDWKGAQILADAAGFLSEKELIIFLGGTDEDIIKFKEKNNKHKNILIAGRKPHEEVPLYLRAADILVLPNSAKNDISRLYTSPLKLFEYMAMQRPIVSSDLPSAREVLDSENCVFFQPDNPKDLAEKIKVVLNDDMLSEKIAKQAYNKVQNYTWQNRVDKIVDFVS</sequence>
<keyword evidence="2" id="KW-0472">Membrane</keyword>
<dbReference type="GO" id="GO:0016757">
    <property type="term" value="F:glycosyltransferase activity"/>
    <property type="evidence" value="ECO:0007669"/>
    <property type="project" value="InterPro"/>
</dbReference>
<dbReference type="Pfam" id="PF00534">
    <property type="entry name" value="Glycos_transf_1"/>
    <property type="match status" value="1"/>
</dbReference>
<reference evidence="4 5" key="1">
    <citation type="submission" date="2017-09" db="EMBL/GenBank/DDBJ databases">
        <title>Depth-based differentiation of microbial function through sediment-hosted aquifers and enrichment of novel symbionts in the deep terrestrial subsurface.</title>
        <authorList>
            <person name="Probst A.J."/>
            <person name="Ladd B."/>
            <person name="Jarett J.K."/>
            <person name="Geller-Mcgrath D.E."/>
            <person name="Sieber C.M."/>
            <person name="Emerson J.B."/>
            <person name="Anantharaman K."/>
            <person name="Thomas B.C."/>
            <person name="Malmstrom R."/>
            <person name="Stieglmeier M."/>
            <person name="Klingl A."/>
            <person name="Woyke T."/>
            <person name="Ryan C.M."/>
            <person name="Banfield J.F."/>
        </authorList>
    </citation>
    <scope>NUCLEOTIDE SEQUENCE [LARGE SCALE GENOMIC DNA]</scope>
    <source>
        <strain evidence="4">CG11_big_fil_rev_8_21_14_0_20_36_20</strain>
    </source>
</reference>